<evidence type="ECO:0000313" key="3">
    <source>
        <dbReference type="EMBL" id="KPN31076.1"/>
    </source>
</evidence>
<evidence type="ECO:0000313" key="4">
    <source>
        <dbReference type="Proteomes" id="UP000050535"/>
    </source>
</evidence>
<dbReference type="FunFam" id="3.40.50.720:FF:000084">
    <property type="entry name" value="Short-chain dehydrogenase reductase"/>
    <property type="match status" value="1"/>
</dbReference>
<protein>
    <submittedName>
        <fullName evidence="3">3-ketoacyl-(Acyl-carrier-protein) reductase</fullName>
    </submittedName>
</protein>
<dbReference type="Proteomes" id="UP000050535">
    <property type="component" value="Unassembled WGS sequence"/>
</dbReference>
<accession>A0A0P7I2H0</accession>
<comment type="caution">
    <text evidence="3">The sequence shown here is derived from an EMBL/GenBank/DDBJ whole genome shotgun (WGS) entry which is preliminary data.</text>
</comment>
<dbReference type="OrthoDB" id="24596at2157"/>
<dbReference type="AlphaFoldDB" id="A0A0P7I2H0"/>
<evidence type="ECO:0000256" key="1">
    <source>
        <dbReference type="ARBA" id="ARBA00006484"/>
    </source>
</evidence>
<sequence length="241" mass="25852">MTDAAIVTGAASGIGRATVDLLRERYDLVAGIDVDDTMREVAEEFDDVAGYVADVRDHERIQEIVDDVEERADVVAVVNNAAISRYEWIGDLGPEEWHEIMDVNLTGQYNLVHAAAPRMYERERGTVVNVSSGAGKKGSASGGVHYSASKAGIFGLTKGLAKQLGPHVRVNCIVPGLMETPLTTDSGLWTEDGIESFTDRVPLQRLGQPEEAAELIDFLCSERASYMTGAVVDVDGGAGLV</sequence>
<dbReference type="Pfam" id="PF13561">
    <property type="entry name" value="adh_short_C2"/>
    <property type="match status" value="1"/>
</dbReference>
<dbReference type="Gene3D" id="3.40.50.720">
    <property type="entry name" value="NAD(P)-binding Rossmann-like Domain"/>
    <property type="match status" value="1"/>
</dbReference>
<organism evidence="3 4">
    <name type="scientific">Halolamina pelagica</name>
    <dbReference type="NCBI Taxonomy" id="699431"/>
    <lineage>
        <taxon>Archaea</taxon>
        <taxon>Methanobacteriati</taxon>
        <taxon>Methanobacteriota</taxon>
        <taxon>Stenosarchaea group</taxon>
        <taxon>Halobacteria</taxon>
        <taxon>Halobacteriales</taxon>
        <taxon>Haloferacaceae</taxon>
    </lineage>
</organism>
<evidence type="ECO:0000256" key="2">
    <source>
        <dbReference type="ARBA" id="ARBA00023002"/>
    </source>
</evidence>
<keyword evidence="2" id="KW-0560">Oxidoreductase</keyword>
<dbReference type="RefSeq" id="WP_054583817.1">
    <property type="nucleotide sequence ID" value="NZ_LGUC01000001.1"/>
</dbReference>
<dbReference type="GO" id="GO:0016616">
    <property type="term" value="F:oxidoreductase activity, acting on the CH-OH group of donors, NAD or NADP as acceptor"/>
    <property type="evidence" value="ECO:0007669"/>
    <property type="project" value="TreeGrafter"/>
</dbReference>
<dbReference type="InterPro" id="IPR036291">
    <property type="entry name" value="NAD(P)-bd_dom_sf"/>
</dbReference>
<dbReference type="InterPro" id="IPR002347">
    <property type="entry name" value="SDR_fam"/>
</dbReference>
<dbReference type="PANTHER" id="PTHR42760">
    <property type="entry name" value="SHORT-CHAIN DEHYDROGENASES/REDUCTASES FAMILY MEMBER"/>
    <property type="match status" value="1"/>
</dbReference>
<dbReference type="CDD" id="cd05233">
    <property type="entry name" value="SDR_c"/>
    <property type="match status" value="1"/>
</dbReference>
<dbReference type="EMBL" id="LGUC01000001">
    <property type="protein sequence ID" value="KPN31076.1"/>
    <property type="molecule type" value="Genomic_DNA"/>
</dbReference>
<dbReference type="PANTHER" id="PTHR42760:SF133">
    <property type="entry name" value="3-OXOACYL-[ACYL-CARRIER-PROTEIN] REDUCTASE"/>
    <property type="match status" value="1"/>
</dbReference>
<name>A0A0P7I2H0_9EURY</name>
<dbReference type="PRINTS" id="PR00080">
    <property type="entry name" value="SDRFAMILY"/>
</dbReference>
<dbReference type="PRINTS" id="PR00081">
    <property type="entry name" value="GDHRDH"/>
</dbReference>
<keyword evidence="4" id="KW-1185">Reference proteome</keyword>
<comment type="similarity">
    <text evidence="1">Belongs to the short-chain dehydrogenases/reductases (SDR) family.</text>
</comment>
<dbReference type="STRING" id="699431.SY89_01818"/>
<gene>
    <name evidence="3" type="ORF">SY89_01818</name>
</gene>
<dbReference type="SUPFAM" id="SSF51735">
    <property type="entry name" value="NAD(P)-binding Rossmann-fold domains"/>
    <property type="match status" value="1"/>
</dbReference>
<proteinExistence type="inferred from homology"/>
<reference evidence="4" key="1">
    <citation type="submission" date="2013-11" db="EMBL/GenBank/DDBJ databases">
        <authorList>
            <person name="Hoang H.T."/>
            <person name="Killian M.L."/>
            <person name="Madson D.M."/>
            <person name="Arruda P.H.E."/>
            <person name="Sun D."/>
            <person name="Schwartz K.J."/>
            <person name="Yoon K."/>
        </authorList>
    </citation>
    <scope>NUCLEOTIDE SEQUENCE [LARGE SCALE GENOMIC DNA]</scope>
    <source>
        <strain evidence="4">CDK2</strain>
    </source>
</reference>